<feature type="coiled-coil region" evidence="7">
    <location>
        <begin position="329"/>
        <end position="356"/>
    </location>
</feature>
<dbReference type="InterPro" id="IPR011598">
    <property type="entry name" value="bHLH_dom"/>
</dbReference>
<dbReference type="InterPro" id="IPR051358">
    <property type="entry name" value="TF_AMS/ICE1/BHLH6-like"/>
</dbReference>
<feature type="compositionally biased region" description="Acidic residues" evidence="8">
    <location>
        <begin position="268"/>
        <end position="280"/>
    </location>
</feature>
<name>A0A9C6TQE3_ARADU</name>
<keyword evidence="3" id="KW-0805">Transcription regulation</keyword>
<keyword evidence="7" id="KW-0175">Coiled coil</keyword>
<comment type="subcellular location">
    <subcellularLocation>
        <location evidence="1">Nucleus</location>
    </subcellularLocation>
</comment>
<evidence type="ECO:0000256" key="6">
    <source>
        <dbReference type="ARBA" id="ARBA00023242"/>
    </source>
</evidence>
<keyword evidence="2" id="KW-0217">Developmental protein</keyword>
<accession>A0A9C6TQE3</accession>
<reference evidence="12" key="1">
    <citation type="journal article" date="2014" name="PLoS ONE">
        <title>Comparisons of De Novo Transcriptome Assemblers in Diploid and Polyploid Species Using Peanut (Arachis spp.) RNA-Seq Data.</title>
        <authorList>
            <person name="Chopra R."/>
            <person name="Burow G."/>
            <person name="Farmer A."/>
            <person name="Mudge J."/>
            <person name="Simpson C.E."/>
            <person name="Burow M.D."/>
        </authorList>
    </citation>
    <scope>NUCLEOTIDE SEQUENCE</scope>
</reference>
<dbReference type="FunFam" id="4.10.280.10:FF:000066">
    <property type="entry name" value="BHLH transcription factor"/>
    <property type="match status" value="1"/>
</dbReference>
<evidence type="ECO:0000256" key="8">
    <source>
        <dbReference type="SAM" id="MobiDB-lite"/>
    </source>
</evidence>
<dbReference type="InterPro" id="IPR054502">
    <property type="entry name" value="bHLH-TF_ACT-like_plant"/>
</dbReference>
<dbReference type="CDD" id="cd11443">
    <property type="entry name" value="bHLH_AtAMS_like"/>
    <property type="match status" value="1"/>
</dbReference>
<gene>
    <name evidence="12" type="primary">LOC107494644</name>
</gene>
<dbReference type="Proteomes" id="UP000515211">
    <property type="component" value="Chromosome 6"/>
</dbReference>
<dbReference type="InterPro" id="IPR036638">
    <property type="entry name" value="HLH_DNA-bd_sf"/>
</dbReference>
<dbReference type="GO" id="GO:0043565">
    <property type="term" value="F:sequence-specific DNA binding"/>
    <property type="evidence" value="ECO:0007669"/>
    <property type="project" value="TreeGrafter"/>
</dbReference>
<dbReference type="RefSeq" id="XP_052118536.1">
    <property type="nucleotide sequence ID" value="XM_052262576.1"/>
</dbReference>
<evidence type="ECO:0000256" key="5">
    <source>
        <dbReference type="ARBA" id="ARBA00023163"/>
    </source>
</evidence>
<dbReference type="SMART" id="SM00353">
    <property type="entry name" value="HLH"/>
    <property type="match status" value="1"/>
</dbReference>
<evidence type="ECO:0000313" key="12">
    <source>
        <dbReference type="RefSeq" id="XP_052118536.1"/>
    </source>
</evidence>
<reference evidence="12" key="3">
    <citation type="submission" date="2025-08" db="UniProtKB">
        <authorList>
            <consortium name="RefSeq"/>
        </authorList>
    </citation>
    <scope>IDENTIFICATION</scope>
</reference>
<keyword evidence="4" id="KW-0238">DNA-binding</keyword>
<sequence>MVSTSLVQSTGSCFLSRSLSSVTLHTSSRIHTIHSFLLPFCPHSYISVDVSLIHQTENIKTPLSQSMESDTLLPHTTVSWTEHSNDIGISMNAPLTSFKSILQPPPITINPFPFPQQHTAPTLTTTADDDNFLTHQNMDSFAPEHSFFTPKASFFNNNPFDNAFDLGPDTAFFFSGNHSSQTGSPDMSSGTEFPPATRLLPAGATDDDPMALGAGFGASAAFEMEAVGGSGNALFSSRGKGLEALEVSNLKRVQEVEEASNEGSMWNSEEDDERTDEVVVEESGKKKKKGMPSKNLMAERRRRKKLNDRLYMLRSVVPNISKMDRVSILGDAIDYMKELQQRVNDLQNELESTPTSCSPSSSTSIQPLTPTLQTLPCRVKEELCPMPIPGNQTAKVEVKVRDGKAVNIHMFCSRRPGLLVSTMQALDNFGLDVQQAVISCFNGFALDIFKAEQCREGQDVLPEEIKAVLLDLAGSK</sequence>
<dbReference type="AlphaFoldDB" id="A0A9C6TQE3"/>
<evidence type="ECO:0000256" key="3">
    <source>
        <dbReference type="ARBA" id="ARBA00023015"/>
    </source>
</evidence>
<keyword evidence="6" id="KW-0539">Nucleus</keyword>
<evidence type="ECO:0000256" key="1">
    <source>
        <dbReference type="ARBA" id="ARBA00004123"/>
    </source>
</evidence>
<keyword evidence="11" id="KW-1185">Reference proteome</keyword>
<dbReference type="Pfam" id="PF22754">
    <property type="entry name" value="bHLH-TF_ACT-like_plant"/>
    <property type="match status" value="1"/>
</dbReference>
<evidence type="ECO:0000256" key="4">
    <source>
        <dbReference type="ARBA" id="ARBA00023125"/>
    </source>
</evidence>
<evidence type="ECO:0000256" key="7">
    <source>
        <dbReference type="SAM" id="Coils"/>
    </source>
</evidence>
<dbReference type="GeneID" id="107494644"/>
<keyword evidence="5" id="KW-0804">Transcription</keyword>
<dbReference type="PANTHER" id="PTHR31945:SF129">
    <property type="entry name" value="TRANSCRIPTION FACTOR SCREAM2"/>
    <property type="match status" value="1"/>
</dbReference>
<proteinExistence type="predicted"/>
<dbReference type="GO" id="GO:0005634">
    <property type="term" value="C:nucleus"/>
    <property type="evidence" value="ECO:0007669"/>
    <property type="project" value="UniProtKB-SubCell"/>
</dbReference>
<dbReference type="InterPro" id="IPR002912">
    <property type="entry name" value="ACT_dom"/>
</dbReference>
<dbReference type="Gene3D" id="4.10.280.10">
    <property type="entry name" value="Helix-loop-helix DNA-binding domain"/>
    <property type="match status" value="1"/>
</dbReference>
<evidence type="ECO:0000259" key="10">
    <source>
        <dbReference type="PROSITE" id="PS51671"/>
    </source>
</evidence>
<dbReference type="GO" id="GO:0003700">
    <property type="term" value="F:DNA-binding transcription factor activity"/>
    <property type="evidence" value="ECO:0007669"/>
    <property type="project" value="TreeGrafter"/>
</dbReference>
<evidence type="ECO:0000259" key="9">
    <source>
        <dbReference type="PROSITE" id="PS50888"/>
    </source>
</evidence>
<feature type="region of interest" description="Disordered" evidence="8">
    <location>
        <begin position="258"/>
        <end position="295"/>
    </location>
</feature>
<dbReference type="KEGG" id="adu:107494644"/>
<dbReference type="PROSITE" id="PS50888">
    <property type="entry name" value="BHLH"/>
    <property type="match status" value="1"/>
</dbReference>
<organism evidence="11 12">
    <name type="scientific">Arachis duranensis</name>
    <name type="common">Wild peanut</name>
    <dbReference type="NCBI Taxonomy" id="130453"/>
    <lineage>
        <taxon>Eukaryota</taxon>
        <taxon>Viridiplantae</taxon>
        <taxon>Streptophyta</taxon>
        <taxon>Embryophyta</taxon>
        <taxon>Tracheophyta</taxon>
        <taxon>Spermatophyta</taxon>
        <taxon>Magnoliopsida</taxon>
        <taxon>eudicotyledons</taxon>
        <taxon>Gunneridae</taxon>
        <taxon>Pentapetalae</taxon>
        <taxon>rosids</taxon>
        <taxon>fabids</taxon>
        <taxon>Fabales</taxon>
        <taxon>Fabaceae</taxon>
        <taxon>Papilionoideae</taxon>
        <taxon>50 kb inversion clade</taxon>
        <taxon>dalbergioids sensu lato</taxon>
        <taxon>Dalbergieae</taxon>
        <taxon>Pterocarpus clade</taxon>
        <taxon>Arachis</taxon>
    </lineage>
</organism>
<evidence type="ECO:0000256" key="2">
    <source>
        <dbReference type="ARBA" id="ARBA00022473"/>
    </source>
</evidence>
<evidence type="ECO:0000313" key="11">
    <source>
        <dbReference type="Proteomes" id="UP000515211"/>
    </source>
</evidence>
<feature type="domain" description="BHLH" evidence="9">
    <location>
        <begin position="290"/>
        <end position="339"/>
    </location>
</feature>
<reference evidence="11" key="2">
    <citation type="journal article" date="2016" name="Nat. Genet.">
        <title>The genome sequences of Arachis duranensis and Arachis ipaensis, the diploid ancestors of cultivated peanut.</title>
        <authorList>
            <person name="Bertioli D.J."/>
            <person name="Cannon S.B."/>
            <person name="Froenicke L."/>
            <person name="Huang G."/>
            <person name="Farmer A.D."/>
            <person name="Cannon E.K."/>
            <person name="Liu X."/>
            <person name="Gao D."/>
            <person name="Clevenger J."/>
            <person name="Dash S."/>
            <person name="Ren L."/>
            <person name="Moretzsohn M.C."/>
            <person name="Shirasawa K."/>
            <person name="Huang W."/>
            <person name="Vidigal B."/>
            <person name="Abernathy B."/>
            <person name="Chu Y."/>
            <person name="Niederhuth C.E."/>
            <person name="Umale P."/>
            <person name="Araujo A.C."/>
            <person name="Kozik A."/>
            <person name="Kim K.D."/>
            <person name="Burow M.D."/>
            <person name="Varshney R.K."/>
            <person name="Wang X."/>
            <person name="Zhang X."/>
            <person name="Barkley N."/>
            <person name="Guimaraes P.M."/>
            <person name="Isobe S."/>
            <person name="Guo B."/>
            <person name="Liao B."/>
            <person name="Stalker H.T."/>
            <person name="Schmitz R.J."/>
            <person name="Scheffler B.E."/>
            <person name="Leal-Bertioli S.C."/>
            <person name="Xun X."/>
            <person name="Jackson S.A."/>
            <person name="Michelmore R."/>
            <person name="Ozias-Akins P."/>
        </authorList>
    </citation>
    <scope>NUCLEOTIDE SEQUENCE [LARGE SCALE GENOMIC DNA]</scope>
    <source>
        <strain evidence="11">cv. V14167</strain>
    </source>
</reference>
<dbReference type="SUPFAM" id="SSF47459">
    <property type="entry name" value="HLH, helix-loop-helix DNA-binding domain"/>
    <property type="match status" value="1"/>
</dbReference>
<dbReference type="CDD" id="cd04873">
    <property type="entry name" value="ACT_UUR-ACR-like"/>
    <property type="match status" value="1"/>
</dbReference>
<dbReference type="GO" id="GO:0046983">
    <property type="term" value="F:protein dimerization activity"/>
    <property type="evidence" value="ECO:0007669"/>
    <property type="project" value="InterPro"/>
</dbReference>
<dbReference type="PROSITE" id="PS51671">
    <property type="entry name" value="ACT"/>
    <property type="match status" value="1"/>
</dbReference>
<protein>
    <submittedName>
        <fullName evidence="12">Transcription factor ICE1</fullName>
    </submittedName>
</protein>
<dbReference type="Pfam" id="PF00010">
    <property type="entry name" value="HLH"/>
    <property type="match status" value="1"/>
</dbReference>
<dbReference type="PANTHER" id="PTHR31945">
    <property type="entry name" value="TRANSCRIPTION FACTOR SCREAM2-RELATED"/>
    <property type="match status" value="1"/>
</dbReference>
<feature type="domain" description="ACT" evidence="10">
    <location>
        <begin position="407"/>
        <end position="476"/>
    </location>
</feature>